<dbReference type="EMBL" id="JAACJJ010000001">
    <property type="protein sequence ID" value="KAF5330693.1"/>
    <property type="molecule type" value="Genomic_DNA"/>
</dbReference>
<evidence type="ECO:0000313" key="1">
    <source>
        <dbReference type="EMBL" id="KAF5330693.1"/>
    </source>
</evidence>
<dbReference type="OrthoDB" id="2867594at2759"/>
<comment type="caution">
    <text evidence="1">The sequence shown here is derived from an EMBL/GenBank/DDBJ whole genome shotgun (WGS) entry which is preliminary data.</text>
</comment>
<name>A0A8H5BWN3_9AGAR</name>
<organism evidence="1 2">
    <name type="scientific">Psilocybe cf. subviscida</name>
    <dbReference type="NCBI Taxonomy" id="2480587"/>
    <lineage>
        <taxon>Eukaryota</taxon>
        <taxon>Fungi</taxon>
        <taxon>Dikarya</taxon>
        <taxon>Basidiomycota</taxon>
        <taxon>Agaricomycotina</taxon>
        <taxon>Agaricomycetes</taxon>
        <taxon>Agaricomycetidae</taxon>
        <taxon>Agaricales</taxon>
        <taxon>Agaricineae</taxon>
        <taxon>Strophariaceae</taxon>
        <taxon>Psilocybe</taxon>
    </lineage>
</organism>
<accession>A0A8H5BWN3</accession>
<protein>
    <submittedName>
        <fullName evidence="1">Uncharacterized protein</fullName>
    </submittedName>
</protein>
<proteinExistence type="predicted"/>
<sequence>MEGARSRCPIFCTAEIPLSIIEALLEATKEHQLGSPELFAREPMNTANWLVLMTSKDLTTIHQGLSSPVQSFTSPFIGMSVDEVTAWYDTNITQPGVVGYLKRTFIVLEQEATDDEICTIVCTSEEPAGKLRCDFTLALQTVCSIDMDRSTEEGIMGSFKRSGVAMTKDNFELASSGGKYMDGMEVKIDEAWKDFSNW</sequence>
<reference evidence="1 2" key="1">
    <citation type="journal article" date="2020" name="ISME J.">
        <title>Uncovering the hidden diversity of litter-decomposition mechanisms in mushroom-forming fungi.</title>
        <authorList>
            <person name="Floudas D."/>
            <person name="Bentzer J."/>
            <person name="Ahren D."/>
            <person name="Johansson T."/>
            <person name="Persson P."/>
            <person name="Tunlid A."/>
        </authorList>
    </citation>
    <scope>NUCLEOTIDE SEQUENCE [LARGE SCALE GENOMIC DNA]</scope>
    <source>
        <strain evidence="1 2">CBS 101986</strain>
    </source>
</reference>
<dbReference type="AlphaFoldDB" id="A0A8H5BWN3"/>
<evidence type="ECO:0000313" key="2">
    <source>
        <dbReference type="Proteomes" id="UP000567179"/>
    </source>
</evidence>
<gene>
    <name evidence="1" type="ORF">D9619_006040</name>
</gene>
<keyword evidence="2" id="KW-1185">Reference proteome</keyword>
<dbReference type="Proteomes" id="UP000567179">
    <property type="component" value="Unassembled WGS sequence"/>
</dbReference>